<evidence type="ECO:0000259" key="1">
    <source>
        <dbReference type="Pfam" id="PF00534"/>
    </source>
</evidence>
<dbReference type="GO" id="GO:0016757">
    <property type="term" value="F:glycosyltransferase activity"/>
    <property type="evidence" value="ECO:0007669"/>
    <property type="project" value="InterPro"/>
</dbReference>
<dbReference type="Gene3D" id="3.40.50.2000">
    <property type="entry name" value="Glycogen Phosphorylase B"/>
    <property type="match status" value="2"/>
</dbReference>
<sequence>MDNRSKALVILSPGFPENEADTTCLPPQQVFVRALKAENPELNIIVLSFQYPFFAAEYDWHGVHVISFGGKGRNRLFRLKIWLRVWFKLLHLNRQYKIAGILSFWLDECALIGHYFAQMKNIKYRSWMLGQDAKGGNRYVKWIKPKGEELIALSDFIVREFNANYGVKPANIIPVGIDTSLFGPLIENKDIDILGVGSLIPLKRFHLFIEAIAMLKQYYPDIKATICGDGPERTKLLSAIGLNHLENNITLAGELPHDEVFKMMQRSNVLFHPSEYEGFGAVCLEALYADAKVISFVRPMDADISNWHIVNSMDEVKTVICGILDKPGLSNEPVLVYDIRDNVKKMVSLFE</sequence>
<protein>
    <submittedName>
        <fullName evidence="2">Glycosyl transferases group 1</fullName>
    </submittedName>
</protein>
<name>A0A1H8GBB8_9SPHI</name>
<reference evidence="3" key="1">
    <citation type="submission" date="2016-10" db="EMBL/GenBank/DDBJ databases">
        <authorList>
            <person name="Varghese N."/>
            <person name="Submissions S."/>
        </authorList>
    </citation>
    <scope>NUCLEOTIDE SEQUENCE [LARGE SCALE GENOMIC DNA]</scope>
    <source>
        <strain evidence="3">Gh-48</strain>
    </source>
</reference>
<dbReference type="Pfam" id="PF00534">
    <property type="entry name" value="Glycos_transf_1"/>
    <property type="match status" value="1"/>
</dbReference>
<dbReference type="EMBL" id="FOCL01000003">
    <property type="protein sequence ID" value="SEN40608.1"/>
    <property type="molecule type" value="Genomic_DNA"/>
</dbReference>
<dbReference type="AlphaFoldDB" id="A0A1H8GBB8"/>
<dbReference type="STRING" id="551995.SAMN05192574_10359"/>
<dbReference type="PANTHER" id="PTHR12526">
    <property type="entry name" value="GLYCOSYLTRANSFERASE"/>
    <property type="match status" value="1"/>
</dbReference>
<dbReference type="Proteomes" id="UP000198942">
    <property type="component" value="Unassembled WGS sequence"/>
</dbReference>
<dbReference type="RefSeq" id="WP_091210426.1">
    <property type="nucleotide sequence ID" value="NZ_FOCL01000003.1"/>
</dbReference>
<accession>A0A1H8GBB8</accession>
<organism evidence="2 3">
    <name type="scientific">Mucilaginibacter gossypiicola</name>
    <dbReference type="NCBI Taxonomy" id="551995"/>
    <lineage>
        <taxon>Bacteria</taxon>
        <taxon>Pseudomonadati</taxon>
        <taxon>Bacteroidota</taxon>
        <taxon>Sphingobacteriia</taxon>
        <taxon>Sphingobacteriales</taxon>
        <taxon>Sphingobacteriaceae</taxon>
        <taxon>Mucilaginibacter</taxon>
    </lineage>
</organism>
<dbReference type="SUPFAM" id="SSF53756">
    <property type="entry name" value="UDP-Glycosyltransferase/glycogen phosphorylase"/>
    <property type="match status" value="1"/>
</dbReference>
<keyword evidence="2" id="KW-0808">Transferase</keyword>
<gene>
    <name evidence="2" type="ORF">SAMN05192574_10359</name>
</gene>
<evidence type="ECO:0000313" key="2">
    <source>
        <dbReference type="EMBL" id="SEN40608.1"/>
    </source>
</evidence>
<dbReference type="OrthoDB" id="1116389at2"/>
<dbReference type="InterPro" id="IPR001296">
    <property type="entry name" value="Glyco_trans_1"/>
</dbReference>
<dbReference type="PANTHER" id="PTHR12526:SF584">
    <property type="entry name" value="GLYCOSYLTRANSFERASE"/>
    <property type="match status" value="1"/>
</dbReference>
<evidence type="ECO:0000313" key="3">
    <source>
        <dbReference type="Proteomes" id="UP000198942"/>
    </source>
</evidence>
<keyword evidence="3" id="KW-1185">Reference proteome</keyword>
<feature type="domain" description="Glycosyl transferase family 1" evidence="1">
    <location>
        <begin position="184"/>
        <end position="299"/>
    </location>
</feature>
<proteinExistence type="predicted"/>